<accession>A0A6A6NR42</accession>
<keyword evidence="1" id="KW-0812">Transmembrane</keyword>
<evidence type="ECO:0000256" key="1">
    <source>
        <dbReference type="SAM" id="Phobius"/>
    </source>
</evidence>
<name>A0A6A6NR42_9PEZI</name>
<protein>
    <submittedName>
        <fullName evidence="2">Uncharacterized protein</fullName>
    </submittedName>
</protein>
<evidence type="ECO:0000313" key="2">
    <source>
        <dbReference type="EMBL" id="KAF2454038.1"/>
    </source>
</evidence>
<feature type="transmembrane region" description="Helical" evidence="1">
    <location>
        <begin position="38"/>
        <end position="58"/>
    </location>
</feature>
<dbReference type="AlphaFoldDB" id="A0A6A6NR42"/>
<proteinExistence type="predicted"/>
<gene>
    <name evidence="2" type="ORF">BDY21DRAFT_111007</name>
</gene>
<evidence type="ECO:0000313" key="3">
    <source>
        <dbReference type="Proteomes" id="UP000799766"/>
    </source>
</evidence>
<dbReference type="EMBL" id="MU001693">
    <property type="protein sequence ID" value="KAF2454038.1"/>
    <property type="molecule type" value="Genomic_DNA"/>
</dbReference>
<keyword evidence="1" id="KW-0472">Membrane</keyword>
<organism evidence="2 3">
    <name type="scientific">Lineolata rhizophorae</name>
    <dbReference type="NCBI Taxonomy" id="578093"/>
    <lineage>
        <taxon>Eukaryota</taxon>
        <taxon>Fungi</taxon>
        <taxon>Dikarya</taxon>
        <taxon>Ascomycota</taxon>
        <taxon>Pezizomycotina</taxon>
        <taxon>Dothideomycetes</taxon>
        <taxon>Dothideomycetes incertae sedis</taxon>
        <taxon>Lineolatales</taxon>
        <taxon>Lineolataceae</taxon>
        <taxon>Lineolata</taxon>
    </lineage>
</organism>
<keyword evidence="3" id="KW-1185">Reference proteome</keyword>
<sequence length="112" mass="12893">MHRFHLVSCFPVFILFTGILYRVSGRGPWPKERRRKRLTFSFLSFFFFLLSGYSQTTVTGQASKKKCRFVKLKYSIHGWLGADQEDRAGLFIASGSVHIVRLSRQAGWQGTS</sequence>
<keyword evidence="1" id="KW-1133">Transmembrane helix</keyword>
<dbReference type="Proteomes" id="UP000799766">
    <property type="component" value="Unassembled WGS sequence"/>
</dbReference>
<reference evidence="2" key="1">
    <citation type="journal article" date="2020" name="Stud. Mycol.">
        <title>101 Dothideomycetes genomes: a test case for predicting lifestyles and emergence of pathogens.</title>
        <authorList>
            <person name="Haridas S."/>
            <person name="Albert R."/>
            <person name="Binder M."/>
            <person name="Bloem J."/>
            <person name="Labutti K."/>
            <person name="Salamov A."/>
            <person name="Andreopoulos B."/>
            <person name="Baker S."/>
            <person name="Barry K."/>
            <person name="Bills G."/>
            <person name="Bluhm B."/>
            <person name="Cannon C."/>
            <person name="Castanera R."/>
            <person name="Culley D."/>
            <person name="Daum C."/>
            <person name="Ezra D."/>
            <person name="Gonzalez J."/>
            <person name="Henrissat B."/>
            <person name="Kuo A."/>
            <person name="Liang C."/>
            <person name="Lipzen A."/>
            <person name="Lutzoni F."/>
            <person name="Magnuson J."/>
            <person name="Mondo S."/>
            <person name="Nolan M."/>
            <person name="Ohm R."/>
            <person name="Pangilinan J."/>
            <person name="Park H.-J."/>
            <person name="Ramirez L."/>
            <person name="Alfaro M."/>
            <person name="Sun H."/>
            <person name="Tritt A."/>
            <person name="Yoshinaga Y."/>
            <person name="Zwiers L.-H."/>
            <person name="Turgeon B."/>
            <person name="Goodwin S."/>
            <person name="Spatafora J."/>
            <person name="Crous P."/>
            <person name="Grigoriev I."/>
        </authorList>
    </citation>
    <scope>NUCLEOTIDE SEQUENCE</scope>
    <source>
        <strain evidence="2">ATCC 16933</strain>
    </source>
</reference>